<organism evidence="1 2">
    <name type="scientific">Nereida ignava</name>
    <dbReference type="NCBI Taxonomy" id="282199"/>
    <lineage>
        <taxon>Bacteria</taxon>
        <taxon>Pseudomonadati</taxon>
        <taxon>Pseudomonadota</taxon>
        <taxon>Alphaproteobacteria</taxon>
        <taxon>Rhodobacterales</taxon>
        <taxon>Roseobacteraceae</taxon>
        <taxon>Nereida</taxon>
    </lineage>
</organism>
<protein>
    <submittedName>
        <fullName evidence="1">Uncharacterized protein</fullName>
    </submittedName>
</protein>
<dbReference type="RefSeq" id="WP_048600174.1">
    <property type="nucleotide sequence ID" value="NZ_CVPC01000042.1"/>
</dbReference>
<dbReference type="AlphaFoldDB" id="A0A0U1NQ09"/>
<name>A0A0U1NQ09_9RHOB</name>
<evidence type="ECO:0000313" key="2">
    <source>
        <dbReference type="Proteomes" id="UP000048949"/>
    </source>
</evidence>
<dbReference type="OrthoDB" id="7869897at2"/>
<reference evidence="1 2" key="1">
    <citation type="submission" date="2015-04" db="EMBL/GenBank/DDBJ databases">
        <authorList>
            <person name="Syromyatnikov M.Y."/>
            <person name="Popov V.N."/>
        </authorList>
    </citation>
    <scope>NUCLEOTIDE SEQUENCE [LARGE SCALE GENOMIC DNA]</scope>
    <source>
        <strain evidence="1 2">CECT 5292</strain>
    </source>
</reference>
<keyword evidence="2" id="KW-1185">Reference proteome</keyword>
<gene>
    <name evidence="1" type="ORF">NIG5292_02856</name>
</gene>
<dbReference type="EMBL" id="CVQV01000042">
    <property type="protein sequence ID" value="CRK76788.1"/>
    <property type="molecule type" value="Genomic_DNA"/>
</dbReference>
<evidence type="ECO:0000313" key="1">
    <source>
        <dbReference type="EMBL" id="CRK76788.1"/>
    </source>
</evidence>
<accession>A0A0U1NQ09</accession>
<dbReference type="Proteomes" id="UP000048949">
    <property type="component" value="Unassembled WGS sequence"/>
</dbReference>
<proteinExistence type="predicted"/>
<sequence>MFDQSKVRALVEPILNASDPAKELREHVLGAGGQWAEPDSTDLFEISYAGIAGIGFGTEEAAEHWIANAITQLTIEQLEALA</sequence>